<dbReference type="OrthoDB" id="7224607at2"/>
<feature type="transmembrane region" description="Helical" evidence="1">
    <location>
        <begin position="132"/>
        <end position="152"/>
    </location>
</feature>
<reference evidence="3 5" key="3">
    <citation type="journal article" date="2020" name="Int. J. Syst. Evol. Microbiol.">
        <title>Novel acetic acid bacteria from cider fermentations: Acetobacter conturbans sp. nov. and Acetobacter fallax sp. nov.</title>
        <authorList>
            <person name="Sombolestani A.S."/>
            <person name="Cleenwerck I."/>
            <person name="Cnockaert M."/>
            <person name="Borremans W."/>
            <person name="Wieme A.D."/>
            <person name="De Vuyst L."/>
            <person name="Vandamme P."/>
        </authorList>
    </citation>
    <scope>NUCLEOTIDE SEQUENCE [LARGE SCALE GENOMIC DNA]</scope>
    <source>
        <strain evidence="3 5">LMG 23848</strain>
    </source>
</reference>
<dbReference type="RefSeq" id="WP_059023394.1">
    <property type="nucleotide sequence ID" value="NZ_JBNZCO010000001.1"/>
</dbReference>
<dbReference type="EMBL" id="WOTE01000001">
    <property type="protein sequence ID" value="NHO38624.1"/>
    <property type="molecule type" value="Genomic_DNA"/>
</dbReference>
<protein>
    <submittedName>
        <fullName evidence="2">Uncharacterized protein</fullName>
    </submittedName>
</protein>
<evidence type="ECO:0000313" key="4">
    <source>
        <dbReference type="Proteomes" id="UP000068250"/>
    </source>
</evidence>
<reference evidence="2" key="1">
    <citation type="submission" date="2014-09" db="EMBL/GenBank/DDBJ databases">
        <authorList>
            <person name="Magalhaes I.L.F."/>
            <person name="Oliveira U."/>
            <person name="Santos F.R."/>
            <person name="Vidigal T.H.D.A."/>
            <person name="Brescovit A.D."/>
            <person name="Santos A.J."/>
        </authorList>
    </citation>
    <scope>NUCLEOTIDE SEQUENCE</scope>
    <source>
        <strain evidence="2">LMG 23848T</strain>
    </source>
</reference>
<dbReference type="Proteomes" id="UP000068250">
    <property type="component" value="Chromosome I"/>
</dbReference>
<feature type="transmembrane region" description="Helical" evidence="1">
    <location>
        <begin position="79"/>
        <end position="99"/>
    </location>
</feature>
<evidence type="ECO:0000313" key="3">
    <source>
        <dbReference type="EMBL" id="NHO38624.1"/>
    </source>
</evidence>
<dbReference type="PATRIC" id="fig|431306.5.peg.1235"/>
<organism evidence="2 4">
    <name type="scientific">Acetobacter ghanensis</name>
    <dbReference type="NCBI Taxonomy" id="431306"/>
    <lineage>
        <taxon>Bacteria</taxon>
        <taxon>Pseudomonadati</taxon>
        <taxon>Pseudomonadota</taxon>
        <taxon>Alphaproteobacteria</taxon>
        <taxon>Acetobacterales</taxon>
        <taxon>Acetobacteraceae</taxon>
        <taxon>Acetobacter</taxon>
    </lineage>
</organism>
<feature type="transmembrane region" description="Helical" evidence="1">
    <location>
        <begin position="40"/>
        <end position="59"/>
    </location>
</feature>
<sequence length="155" mass="15997">MKNSTATPALALLVLDVALGVACVLLPPVVMGFVGLLRDVFGVLVLPFSFLFGLAGWSSDLSSLSSVHDGLMPGATTHPLYAVMAAGLLGVGGVCSVLACNTPEGAKVERAVAPIATGLAIVAAGWDPGLIVLPAFVLQILCFWYPTLAFSFRRQ</sequence>
<evidence type="ECO:0000256" key="1">
    <source>
        <dbReference type="SAM" id="Phobius"/>
    </source>
</evidence>
<keyword evidence="1" id="KW-1133">Transmembrane helix</keyword>
<dbReference type="AlphaFoldDB" id="A0A0U5F4U0"/>
<reference evidence="4" key="2">
    <citation type="submission" date="2014-09" db="EMBL/GenBank/DDBJ databases">
        <authorList>
            <person name="Illeghems K.G."/>
        </authorList>
    </citation>
    <scope>NUCLEOTIDE SEQUENCE [LARGE SCALE GENOMIC DNA]</scope>
    <source>
        <strain evidence="4">LMG 23848T</strain>
    </source>
</reference>
<evidence type="ECO:0000313" key="5">
    <source>
        <dbReference type="Proteomes" id="UP000657200"/>
    </source>
</evidence>
<dbReference type="Proteomes" id="UP000657200">
    <property type="component" value="Unassembled WGS sequence"/>
</dbReference>
<feature type="transmembrane region" description="Helical" evidence="1">
    <location>
        <begin position="12"/>
        <end position="33"/>
    </location>
</feature>
<gene>
    <name evidence="2" type="ORF">AGA_1214</name>
    <name evidence="3" type="ORF">GOB80_02795</name>
</gene>
<proteinExistence type="predicted"/>
<keyword evidence="1" id="KW-0472">Membrane</keyword>
<feature type="transmembrane region" description="Helical" evidence="1">
    <location>
        <begin position="111"/>
        <end position="126"/>
    </location>
</feature>
<dbReference type="STRING" id="431306.AGA_1214"/>
<dbReference type="EMBL" id="LN609302">
    <property type="protein sequence ID" value="CEF55177.1"/>
    <property type="molecule type" value="Genomic_DNA"/>
</dbReference>
<keyword evidence="1" id="KW-0812">Transmembrane</keyword>
<keyword evidence="5" id="KW-1185">Reference proteome</keyword>
<name>A0A0U5F4U0_9PROT</name>
<accession>A0A0U5F4U0</accession>
<evidence type="ECO:0000313" key="2">
    <source>
        <dbReference type="EMBL" id="CEF55177.1"/>
    </source>
</evidence>